<dbReference type="EMBL" id="CP138333">
    <property type="protein sequence ID" value="WZX28995.1"/>
    <property type="molecule type" value="Genomic_DNA"/>
</dbReference>
<name>A0ABZ3CIQ0_9STAP</name>
<keyword evidence="1" id="KW-0472">Membrane</keyword>
<proteinExistence type="predicted"/>
<evidence type="ECO:0000313" key="2">
    <source>
        <dbReference type="EMBL" id="WZX28995.1"/>
    </source>
</evidence>
<keyword evidence="1" id="KW-1133">Transmembrane helix</keyword>
<sequence length="137" mass="15426">MEITIKRCTGLLDALTPISLEFNGEMVASLSGFQEKIVPIPGEEGQLKYVQFMNRSDQVHVKHGDVITLRRTTLSKISNMLFVITLLYFLSANIYIMFTGTPYDNEWSGILGLLLFIAVIILGATSLFFNTYRLVVE</sequence>
<feature type="transmembrane region" description="Helical" evidence="1">
    <location>
        <begin position="80"/>
        <end position="98"/>
    </location>
</feature>
<keyword evidence="3" id="KW-1185">Reference proteome</keyword>
<protein>
    <submittedName>
        <fullName evidence="2">Uncharacterized protein</fullName>
    </submittedName>
</protein>
<organism evidence="2 3">
    <name type="scientific">Salinicoccus bachuensis</name>
    <dbReference type="NCBI Taxonomy" id="3136731"/>
    <lineage>
        <taxon>Bacteria</taxon>
        <taxon>Bacillati</taxon>
        <taxon>Bacillota</taxon>
        <taxon>Bacilli</taxon>
        <taxon>Bacillales</taxon>
        <taxon>Staphylococcaceae</taxon>
        <taxon>Salinicoccus</taxon>
    </lineage>
</organism>
<reference evidence="3" key="1">
    <citation type="submission" date="2023-10" db="EMBL/GenBank/DDBJ databases">
        <title>Genome analysis and identification of Salinococcus sp. Bachu38 nov., a PGPR from the rhizosphere of Tamarix.</title>
        <authorList>
            <person name="Liang Z."/>
            <person name="Zhang X."/>
            <person name="Jia J."/>
            <person name="Chen X."/>
            <person name="Wang Y."/>
            <person name="Wang Q."/>
            <person name="Wang R."/>
        </authorList>
    </citation>
    <scope>NUCLEOTIDE SEQUENCE [LARGE SCALE GENOMIC DNA]</scope>
    <source>
        <strain evidence="3">Bachu38</strain>
    </source>
</reference>
<evidence type="ECO:0000256" key="1">
    <source>
        <dbReference type="SAM" id="Phobius"/>
    </source>
</evidence>
<feature type="transmembrane region" description="Helical" evidence="1">
    <location>
        <begin position="110"/>
        <end position="129"/>
    </location>
</feature>
<dbReference type="Proteomes" id="UP001455384">
    <property type="component" value="Chromosome"/>
</dbReference>
<dbReference type="RefSeq" id="WP_342387569.1">
    <property type="nucleotide sequence ID" value="NZ_CP138333.2"/>
</dbReference>
<evidence type="ECO:0000313" key="3">
    <source>
        <dbReference type="Proteomes" id="UP001455384"/>
    </source>
</evidence>
<accession>A0ABZ3CIQ0</accession>
<gene>
    <name evidence="2" type="ORF">RQP18_10045</name>
</gene>
<keyword evidence="1" id="KW-0812">Transmembrane</keyword>